<evidence type="ECO:0000256" key="3">
    <source>
        <dbReference type="ARBA" id="ARBA00022448"/>
    </source>
</evidence>
<dbReference type="PRINTS" id="PR01036">
    <property type="entry name" value="TCRTETB"/>
</dbReference>
<feature type="transmembrane region" description="Helical" evidence="9">
    <location>
        <begin position="440"/>
        <end position="462"/>
    </location>
</feature>
<sequence length="493" mass="51415">MPDLSTRRRFLVLAICCLSLLIVGLETTVLNVALPSLQEDLGASVSGLQWALDSYTLVLSSLLMLSGSTGDRIGRRRTFQTGLAIFVLASLLCSLAPNLGWLIAFRMLQGVGASMLNPVALSIVTNTFPDRQERARAIGVWSAVVGVSIALGPILGGFLVTTVGWRWIFIINIPIGLLAIVLTALFVPESKAARARRVDPVGQLLVVLTLATLVYAIIEVPHRGWNSPLVLGLLVVAVVSAVSLVLYEKRRVEPLLDVRFFRSAQFSGATLIAVCAFAAFAGCLFVNTLYLQNDLGLTPFRAGLYLLPMAVVVMVLAPISGRLVASHGTRPSLVLGGLGMTAGTVTLTFVDPSQPLAVLFLAYGLFGVGFGMLNAPITATAVSGMPPSQAGLAAAVTSTSRQVGTAIGVAVVGSVYTAHLGRLGSVPDAVSRVDAAHAGFWVVAGCAVLALVVGWGSSGAWARRSAERAAQRLAEPISPSPGSPDGATATAVR</sequence>
<feature type="transmembrane region" description="Helical" evidence="9">
    <location>
        <begin position="356"/>
        <end position="382"/>
    </location>
</feature>
<dbReference type="SUPFAM" id="SSF103473">
    <property type="entry name" value="MFS general substrate transporter"/>
    <property type="match status" value="1"/>
</dbReference>
<feature type="domain" description="Major facilitator superfamily (MFS) profile" evidence="10">
    <location>
        <begin position="12"/>
        <end position="462"/>
    </location>
</feature>
<evidence type="ECO:0000256" key="1">
    <source>
        <dbReference type="ARBA" id="ARBA00004651"/>
    </source>
</evidence>
<dbReference type="PROSITE" id="PS50850">
    <property type="entry name" value="MFS"/>
    <property type="match status" value="1"/>
</dbReference>
<comment type="similarity">
    <text evidence="2">Belongs to the major facilitator superfamily. EmrB family.</text>
</comment>
<feature type="transmembrane region" description="Helical" evidence="9">
    <location>
        <begin position="137"/>
        <end position="161"/>
    </location>
</feature>
<feature type="transmembrane region" description="Helical" evidence="9">
    <location>
        <begin position="302"/>
        <end position="321"/>
    </location>
</feature>
<dbReference type="RefSeq" id="WP_231481530.1">
    <property type="nucleotide sequence ID" value="NZ_BAAAZO010000012.1"/>
</dbReference>
<feature type="transmembrane region" description="Helical" evidence="9">
    <location>
        <begin position="230"/>
        <end position="247"/>
    </location>
</feature>
<evidence type="ECO:0000259" key="10">
    <source>
        <dbReference type="PROSITE" id="PS50850"/>
    </source>
</evidence>
<feature type="region of interest" description="Disordered" evidence="8">
    <location>
        <begin position="471"/>
        <end position="493"/>
    </location>
</feature>
<dbReference type="PANTHER" id="PTHR42718">
    <property type="entry name" value="MAJOR FACILITATOR SUPERFAMILY MULTIDRUG TRANSPORTER MFSC"/>
    <property type="match status" value="1"/>
</dbReference>
<protein>
    <submittedName>
        <fullName evidence="11">MFS transporter</fullName>
    </submittedName>
</protein>
<evidence type="ECO:0000313" key="11">
    <source>
        <dbReference type="EMBL" id="GAA3637874.1"/>
    </source>
</evidence>
<proteinExistence type="inferred from homology"/>
<comment type="caution">
    <text evidence="11">The sequence shown here is derived from an EMBL/GenBank/DDBJ whole genome shotgun (WGS) entry which is preliminary data.</text>
</comment>
<keyword evidence="4" id="KW-1003">Cell membrane</keyword>
<dbReference type="EMBL" id="BAAAZO010000012">
    <property type="protein sequence ID" value="GAA3637874.1"/>
    <property type="molecule type" value="Genomic_DNA"/>
</dbReference>
<evidence type="ECO:0000256" key="5">
    <source>
        <dbReference type="ARBA" id="ARBA00022692"/>
    </source>
</evidence>
<dbReference type="InterPro" id="IPR036259">
    <property type="entry name" value="MFS_trans_sf"/>
</dbReference>
<accession>A0ABP7APW0</accession>
<feature type="transmembrane region" description="Helical" evidence="9">
    <location>
        <begin position="403"/>
        <end position="420"/>
    </location>
</feature>
<dbReference type="Proteomes" id="UP001501074">
    <property type="component" value="Unassembled WGS sequence"/>
</dbReference>
<dbReference type="Pfam" id="PF07690">
    <property type="entry name" value="MFS_1"/>
    <property type="match status" value="1"/>
</dbReference>
<feature type="transmembrane region" description="Helical" evidence="9">
    <location>
        <begin position="47"/>
        <end position="66"/>
    </location>
</feature>
<feature type="transmembrane region" description="Helical" evidence="9">
    <location>
        <begin position="167"/>
        <end position="188"/>
    </location>
</feature>
<dbReference type="InterPro" id="IPR011701">
    <property type="entry name" value="MFS"/>
</dbReference>
<keyword evidence="5 9" id="KW-0812">Transmembrane</keyword>
<name>A0ABP7APW0_9ACTN</name>
<dbReference type="InterPro" id="IPR020846">
    <property type="entry name" value="MFS_dom"/>
</dbReference>
<evidence type="ECO:0000256" key="6">
    <source>
        <dbReference type="ARBA" id="ARBA00022989"/>
    </source>
</evidence>
<dbReference type="CDD" id="cd17321">
    <property type="entry name" value="MFS_MMR_MDR_like"/>
    <property type="match status" value="1"/>
</dbReference>
<evidence type="ECO:0000313" key="12">
    <source>
        <dbReference type="Proteomes" id="UP001501074"/>
    </source>
</evidence>
<evidence type="ECO:0000256" key="7">
    <source>
        <dbReference type="ARBA" id="ARBA00023136"/>
    </source>
</evidence>
<feature type="transmembrane region" description="Helical" evidence="9">
    <location>
        <begin position="200"/>
        <end position="218"/>
    </location>
</feature>
<feature type="transmembrane region" description="Helical" evidence="9">
    <location>
        <begin position="268"/>
        <end position="290"/>
    </location>
</feature>
<keyword evidence="3" id="KW-0813">Transport</keyword>
<dbReference type="InterPro" id="IPR004638">
    <property type="entry name" value="EmrB-like"/>
</dbReference>
<evidence type="ECO:0000256" key="9">
    <source>
        <dbReference type="SAM" id="Phobius"/>
    </source>
</evidence>
<dbReference type="Gene3D" id="1.20.1250.20">
    <property type="entry name" value="MFS general substrate transporter like domains"/>
    <property type="match status" value="1"/>
</dbReference>
<dbReference type="Gene3D" id="1.20.1720.10">
    <property type="entry name" value="Multidrug resistance protein D"/>
    <property type="match status" value="1"/>
</dbReference>
<feature type="transmembrane region" description="Helical" evidence="9">
    <location>
        <begin position="78"/>
        <end position="97"/>
    </location>
</feature>
<dbReference type="PANTHER" id="PTHR42718:SF9">
    <property type="entry name" value="MAJOR FACILITATOR SUPERFAMILY MULTIDRUG TRANSPORTER MFSC"/>
    <property type="match status" value="1"/>
</dbReference>
<evidence type="ECO:0000256" key="2">
    <source>
        <dbReference type="ARBA" id="ARBA00008537"/>
    </source>
</evidence>
<evidence type="ECO:0000256" key="8">
    <source>
        <dbReference type="SAM" id="MobiDB-lite"/>
    </source>
</evidence>
<feature type="transmembrane region" description="Helical" evidence="9">
    <location>
        <begin position="333"/>
        <end position="350"/>
    </location>
</feature>
<reference evidence="12" key="1">
    <citation type="journal article" date="2019" name="Int. J. Syst. Evol. Microbiol.">
        <title>The Global Catalogue of Microorganisms (GCM) 10K type strain sequencing project: providing services to taxonomists for standard genome sequencing and annotation.</title>
        <authorList>
            <consortium name="The Broad Institute Genomics Platform"/>
            <consortium name="The Broad Institute Genome Sequencing Center for Infectious Disease"/>
            <person name="Wu L."/>
            <person name="Ma J."/>
        </authorList>
    </citation>
    <scope>NUCLEOTIDE SEQUENCE [LARGE SCALE GENOMIC DNA]</scope>
    <source>
        <strain evidence="12">JCM 16902</strain>
    </source>
</reference>
<gene>
    <name evidence="11" type="ORF">GCM10022223_65990</name>
</gene>
<keyword evidence="6 9" id="KW-1133">Transmembrane helix</keyword>
<organism evidence="11 12">
    <name type="scientific">Kineosporia mesophila</name>
    <dbReference type="NCBI Taxonomy" id="566012"/>
    <lineage>
        <taxon>Bacteria</taxon>
        <taxon>Bacillati</taxon>
        <taxon>Actinomycetota</taxon>
        <taxon>Actinomycetes</taxon>
        <taxon>Kineosporiales</taxon>
        <taxon>Kineosporiaceae</taxon>
        <taxon>Kineosporia</taxon>
    </lineage>
</organism>
<evidence type="ECO:0000256" key="4">
    <source>
        <dbReference type="ARBA" id="ARBA00022475"/>
    </source>
</evidence>
<dbReference type="NCBIfam" id="TIGR00711">
    <property type="entry name" value="efflux_EmrB"/>
    <property type="match status" value="1"/>
</dbReference>
<comment type="subcellular location">
    <subcellularLocation>
        <location evidence="1">Cell membrane</location>
        <topology evidence="1">Multi-pass membrane protein</topology>
    </subcellularLocation>
</comment>
<keyword evidence="7 9" id="KW-0472">Membrane</keyword>
<keyword evidence="12" id="KW-1185">Reference proteome</keyword>
<feature type="transmembrane region" description="Helical" evidence="9">
    <location>
        <begin position="103"/>
        <end position="125"/>
    </location>
</feature>